<dbReference type="EMBL" id="JBIAFP010000008">
    <property type="protein sequence ID" value="MFE9226146.1"/>
    <property type="molecule type" value="Genomic_DNA"/>
</dbReference>
<keyword evidence="3" id="KW-1185">Reference proteome</keyword>
<comment type="caution">
    <text evidence="2">The sequence shown here is derived from an EMBL/GenBank/DDBJ whole genome shotgun (WGS) entry which is preliminary data.</text>
</comment>
<reference evidence="2 3" key="1">
    <citation type="submission" date="2024-10" db="EMBL/GenBank/DDBJ databases">
        <title>The Natural Products Discovery Center: Release of the First 8490 Sequenced Strains for Exploring Actinobacteria Biosynthetic Diversity.</title>
        <authorList>
            <person name="Kalkreuter E."/>
            <person name="Kautsar S.A."/>
            <person name="Yang D."/>
            <person name="Bader C.D."/>
            <person name="Teijaro C.N."/>
            <person name="Fluegel L."/>
            <person name="Davis C.M."/>
            <person name="Simpson J.R."/>
            <person name="Lauterbach L."/>
            <person name="Steele A.D."/>
            <person name="Gui C."/>
            <person name="Meng S."/>
            <person name="Li G."/>
            <person name="Viehrig K."/>
            <person name="Ye F."/>
            <person name="Su P."/>
            <person name="Kiefer A.F."/>
            <person name="Nichols A."/>
            <person name="Cepeda A.J."/>
            <person name="Yan W."/>
            <person name="Fan B."/>
            <person name="Jiang Y."/>
            <person name="Adhikari A."/>
            <person name="Zheng C.-J."/>
            <person name="Schuster L."/>
            <person name="Cowan T.M."/>
            <person name="Smanski M.J."/>
            <person name="Chevrette M.G."/>
            <person name="De Carvalho L.P.S."/>
            <person name="Shen B."/>
        </authorList>
    </citation>
    <scope>NUCLEOTIDE SEQUENCE [LARGE SCALE GENOMIC DNA]</scope>
    <source>
        <strain evidence="2 3">NPDC007066</strain>
    </source>
</reference>
<dbReference type="Proteomes" id="UP001601288">
    <property type="component" value="Unassembled WGS sequence"/>
</dbReference>
<organism evidence="2 3">
    <name type="scientific">Streptomyces massasporeus</name>
    <dbReference type="NCBI Taxonomy" id="67324"/>
    <lineage>
        <taxon>Bacteria</taxon>
        <taxon>Bacillati</taxon>
        <taxon>Actinomycetota</taxon>
        <taxon>Actinomycetes</taxon>
        <taxon>Kitasatosporales</taxon>
        <taxon>Streptomycetaceae</taxon>
        <taxon>Streptomyces</taxon>
    </lineage>
</organism>
<protein>
    <submittedName>
        <fullName evidence="2">Uncharacterized protein</fullName>
    </submittedName>
</protein>
<evidence type="ECO:0000256" key="1">
    <source>
        <dbReference type="SAM" id="MobiDB-lite"/>
    </source>
</evidence>
<evidence type="ECO:0000313" key="2">
    <source>
        <dbReference type="EMBL" id="MFE9226146.1"/>
    </source>
</evidence>
<sequence length="62" mass="6734">MAGWINSTQQQRDHNGQRNICAADGQPGTDADPLVKTTDGYRVHLSDTTDPANGFYGQQQVS</sequence>
<evidence type="ECO:0000313" key="3">
    <source>
        <dbReference type="Proteomes" id="UP001601288"/>
    </source>
</evidence>
<accession>A0ABW6LG17</accession>
<proteinExistence type="predicted"/>
<gene>
    <name evidence="2" type="ORF">ACFYM3_16205</name>
</gene>
<feature type="region of interest" description="Disordered" evidence="1">
    <location>
        <begin position="1"/>
        <end position="36"/>
    </location>
</feature>
<feature type="compositionally biased region" description="Polar residues" evidence="1">
    <location>
        <begin position="1"/>
        <end position="10"/>
    </location>
</feature>
<name>A0ABW6LG17_9ACTN</name>
<dbReference type="RefSeq" id="WP_358278764.1">
    <property type="nucleotide sequence ID" value="NZ_JBEYGJ010000003.1"/>
</dbReference>